<evidence type="ECO:0000256" key="1">
    <source>
        <dbReference type="ARBA" id="ARBA00022614"/>
    </source>
</evidence>
<feature type="region of interest" description="Disordered" evidence="3">
    <location>
        <begin position="429"/>
        <end position="457"/>
    </location>
</feature>
<feature type="domain" description="Disease resistance R13L4/SHOC-2-like LRR" evidence="4">
    <location>
        <begin position="161"/>
        <end position="239"/>
    </location>
</feature>
<feature type="region of interest" description="Disordered" evidence="3">
    <location>
        <begin position="894"/>
        <end position="922"/>
    </location>
</feature>
<proteinExistence type="predicted"/>
<dbReference type="InterPro" id="IPR001611">
    <property type="entry name" value="Leu-rich_rpt"/>
</dbReference>
<dbReference type="InterPro" id="IPR055414">
    <property type="entry name" value="LRR_R13L4/SHOC2-like"/>
</dbReference>
<feature type="region of interest" description="Disordered" evidence="3">
    <location>
        <begin position="1"/>
        <end position="81"/>
    </location>
</feature>
<dbReference type="Gene3D" id="3.80.10.10">
    <property type="entry name" value="Ribonuclease Inhibitor"/>
    <property type="match status" value="1"/>
</dbReference>
<reference evidence="5 6" key="1">
    <citation type="submission" date="2024-07" db="EMBL/GenBank/DDBJ databases">
        <title>Section-level genome sequencing and comparative genomics of Aspergillus sections Usti and Cavernicolus.</title>
        <authorList>
            <consortium name="Lawrence Berkeley National Laboratory"/>
            <person name="Nybo J.L."/>
            <person name="Vesth T.C."/>
            <person name="Theobald S."/>
            <person name="Frisvad J.C."/>
            <person name="Larsen T.O."/>
            <person name="Kjaerboelling I."/>
            <person name="Rothschild-Mancinelli K."/>
            <person name="Lyhne E.K."/>
            <person name="Kogle M.E."/>
            <person name="Barry K."/>
            <person name="Clum A."/>
            <person name="Na H."/>
            <person name="Ledsgaard L."/>
            <person name="Lin J."/>
            <person name="Lipzen A."/>
            <person name="Kuo A."/>
            <person name="Riley R."/>
            <person name="Mondo S."/>
            <person name="Labutti K."/>
            <person name="Haridas S."/>
            <person name="Pangalinan J."/>
            <person name="Salamov A.A."/>
            <person name="Simmons B.A."/>
            <person name="Magnuson J.K."/>
            <person name="Chen J."/>
            <person name="Drula E."/>
            <person name="Henrissat B."/>
            <person name="Wiebenga A."/>
            <person name="Lubbers R.J."/>
            <person name="Gomes A.C."/>
            <person name="Makela M.R."/>
            <person name="Stajich J."/>
            <person name="Grigoriev I.V."/>
            <person name="Mortensen U.H."/>
            <person name="De Vries R.P."/>
            <person name="Baker S.E."/>
            <person name="Andersen M.R."/>
        </authorList>
    </citation>
    <scope>NUCLEOTIDE SEQUENCE [LARGE SCALE GENOMIC DNA]</scope>
    <source>
        <strain evidence="5 6">CBS 123904</strain>
    </source>
</reference>
<keyword evidence="6" id="KW-1185">Reference proteome</keyword>
<dbReference type="InterPro" id="IPR032675">
    <property type="entry name" value="LRR_dom_sf"/>
</dbReference>
<dbReference type="InterPro" id="IPR019487">
    <property type="entry name" value="RAM_signalling_pathway_SOG2"/>
</dbReference>
<accession>A0ABR4KKN9</accession>
<feature type="region of interest" description="Disordered" evidence="3">
    <location>
        <begin position="605"/>
        <end position="726"/>
    </location>
</feature>
<dbReference type="PANTHER" id="PTHR48051:SF46">
    <property type="entry name" value="LEUCINE RICH REPEAT-CONTAINING DOMAIN PROTEIN"/>
    <property type="match status" value="1"/>
</dbReference>
<sequence length="983" mass="109219">MISAMIHPEDTLRMPRSYRDMEEEEDGNRQTPEPIAPSSSSSSSNTEGSIKSEDEVTLVNGSAGDPNSISAKPSNGPRILSPEETIELARRAVENGIQETKRSLAGSEAVSDVVKPKLTIDLGHSNISRIPEPVVDAIKDEVERLSLSNNHLVHIPYRFAECSHLRYLNIRANNFREFPKGVIRLPLLEILDLSRNKISRLPEEIKKLTSLRVLSVMQNRLDDLPLGVSDMNKLQILKVAGNPLRYPLRRHLDTSETEIASSTMTDNEKEVAVTAELKRFLKTRQPVTAQDYDNKTNELSDSIMDTPKPVKRGISSRFPVIPSTGDSASDPKSPSLSRPPPIPLKSHYRIASGHGSAFHSGLQRPGPIPGINERNRSNSEGIIQASFATRSKRMGVISRKNTDLGTLDEMRPYRNSHLRGLSYGSILRTRPSISNSSSPSSPRERRRPRDGFVNRMSSLPEHKGEWEAGEPIIKSAKGILFALFQVQSHVYSLINVIRRDEERRNSLEILFYNATTHVDRLNEALEIAENSRADDAEPMRASYGAVKRECETCIMAYSHVGAQLRSSLDRIVANGDSRYVRSLMLMVFGSVVELRNACTGLQVSLKPQVQPPGKPPVPEIYKEPLSSDKLPGATVTPTRGREPSFSTRRLRSDTTILHPQINPNGPLPASTTYQSAVSSPGVAPTPFSYGARSRSSSRSNHINTSVPSSLATPRSGESFPPMPTSVVPRINPLTGLDEIEEERIFEKIFYQLSAAYTAALHALPIARRQFEAKLAEQNREFGDIQMLWNNLIRRCRVCEDVSEALGLRLSNMKIKEPGGGMRNQREFWQLCKSFMQSFVDLVTDMREVRNMHLLPSEIIVILRPVQKSSREAGRLIEASPWSYLADLAPGNGPPTIYGPPLASQNHHHHNHHHHHPQLNTNLSPQFVNLPATPLSAALGPAAQATVPSTPASAYSDKFFEGDVFQRADSLLSMPNQAPFFTRR</sequence>
<evidence type="ECO:0000313" key="6">
    <source>
        <dbReference type="Proteomes" id="UP001610446"/>
    </source>
</evidence>
<evidence type="ECO:0000256" key="2">
    <source>
        <dbReference type="ARBA" id="ARBA00022737"/>
    </source>
</evidence>
<organism evidence="5 6">
    <name type="scientific">Aspergillus pseudoustus</name>
    <dbReference type="NCBI Taxonomy" id="1810923"/>
    <lineage>
        <taxon>Eukaryota</taxon>
        <taxon>Fungi</taxon>
        <taxon>Dikarya</taxon>
        <taxon>Ascomycota</taxon>
        <taxon>Pezizomycotina</taxon>
        <taxon>Eurotiomycetes</taxon>
        <taxon>Eurotiomycetidae</taxon>
        <taxon>Eurotiales</taxon>
        <taxon>Aspergillaceae</taxon>
        <taxon>Aspergillus</taxon>
        <taxon>Aspergillus subgen. Nidulantes</taxon>
    </lineage>
</organism>
<feature type="compositionally biased region" description="Basic and acidic residues" evidence="3">
    <location>
        <begin position="7"/>
        <end position="20"/>
    </location>
</feature>
<feature type="region of interest" description="Disordered" evidence="3">
    <location>
        <begin position="298"/>
        <end position="342"/>
    </location>
</feature>
<dbReference type="SUPFAM" id="SSF52058">
    <property type="entry name" value="L domain-like"/>
    <property type="match status" value="1"/>
</dbReference>
<dbReference type="Pfam" id="PF10428">
    <property type="entry name" value="SOG2"/>
    <property type="match status" value="1"/>
</dbReference>
<evidence type="ECO:0000256" key="3">
    <source>
        <dbReference type="SAM" id="MobiDB-lite"/>
    </source>
</evidence>
<evidence type="ECO:0000313" key="5">
    <source>
        <dbReference type="EMBL" id="KAL2852846.1"/>
    </source>
</evidence>
<dbReference type="SMART" id="SM00369">
    <property type="entry name" value="LRR_TYP"/>
    <property type="match status" value="2"/>
</dbReference>
<feature type="compositionally biased region" description="Low complexity" evidence="3">
    <location>
        <begin position="429"/>
        <end position="441"/>
    </location>
</feature>
<keyword evidence="2" id="KW-0677">Repeat</keyword>
<dbReference type="InterPro" id="IPR003591">
    <property type="entry name" value="Leu-rich_rpt_typical-subtyp"/>
</dbReference>
<dbReference type="PANTHER" id="PTHR48051">
    <property type="match status" value="1"/>
</dbReference>
<dbReference type="PROSITE" id="PS51450">
    <property type="entry name" value="LRR"/>
    <property type="match status" value="1"/>
</dbReference>
<gene>
    <name evidence="5" type="ORF">BJY01DRAFT_87635</name>
</gene>
<keyword evidence="1" id="KW-0433">Leucine-rich repeat</keyword>
<protein>
    <submittedName>
        <fullName evidence="5">RAM signaling pathway protein-domain-containing protein</fullName>
    </submittedName>
</protein>
<evidence type="ECO:0000259" key="4">
    <source>
        <dbReference type="Pfam" id="PF23598"/>
    </source>
</evidence>
<dbReference type="Pfam" id="PF23598">
    <property type="entry name" value="LRR_14"/>
    <property type="match status" value="1"/>
</dbReference>
<name>A0ABR4KKN9_9EURO</name>
<dbReference type="EMBL" id="JBFXLU010000023">
    <property type="protein sequence ID" value="KAL2852846.1"/>
    <property type="molecule type" value="Genomic_DNA"/>
</dbReference>
<comment type="caution">
    <text evidence="5">The sequence shown here is derived from an EMBL/GenBank/DDBJ whole genome shotgun (WGS) entry which is preliminary data.</text>
</comment>
<dbReference type="InterPro" id="IPR050216">
    <property type="entry name" value="LRR_domain-containing"/>
</dbReference>
<dbReference type="Proteomes" id="UP001610446">
    <property type="component" value="Unassembled WGS sequence"/>
</dbReference>
<feature type="compositionally biased region" description="Pro residues" evidence="3">
    <location>
        <begin position="609"/>
        <end position="618"/>
    </location>
</feature>
<feature type="compositionally biased region" description="Polar residues" evidence="3">
    <location>
        <begin position="700"/>
        <end position="712"/>
    </location>
</feature>
<feature type="compositionally biased region" description="Basic residues" evidence="3">
    <location>
        <begin position="905"/>
        <end position="916"/>
    </location>
</feature>
<feature type="compositionally biased region" description="Polar residues" evidence="3">
    <location>
        <begin position="653"/>
        <end position="678"/>
    </location>
</feature>